<keyword evidence="3" id="KW-1185">Reference proteome</keyword>
<proteinExistence type="predicted"/>
<comment type="caution">
    <text evidence="1">The sequence shown here is derived from an EMBL/GenBank/DDBJ whole genome shotgun (WGS) entry which is preliminary data.</text>
</comment>
<protein>
    <recommendedName>
        <fullName evidence="4">Pep3/Vps18/deep orange domain-containing protein</fullName>
    </recommendedName>
</protein>
<organism evidence="1">
    <name type="scientific">Hexamita inflata</name>
    <dbReference type="NCBI Taxonomy" id="28002"/>
    <lineage>
        <taxon>Eukaryota</taxon>
        <taxon>Metamonada</taxon>
        <taxon>Diplomonadida</taxon>
        <taxon>Hexamitidae</taxon>
        <taxon>Hexamitinae</taxon>
        <taxon>Hexamita</taxon>
    </lineage>
</organism>
<dbReference type="Proteomes" id="UP001642409">
    <property type="component" value="Unassembled WGS sequence"/>
</dbReference>
<name>A0AA86P674_9EUKA</name>
<reference evidence="1" key="1">
    <citation type="submission" date="2023-06" db="EMBL/GenBank/DDBJ databases">
        <authorList>
            <person name="Kurt Z."/>
        </authorList>
    </citation>
    <scope>NUCLEOTIDE SEQUENCE</scope>
</reference>
<gene>
    <name evidence="1" type="ORF">HINF_LOCUS19268</name>
    <name evidence="2" type="ORF">HINF_LOCUS37815</name>
</gene>
<sequence>MSAPSTFKITPRPLPGQCYTFVESSNSLVYGIVEREDEFEVHVLNLKNTAFDVSERVADTRCKVQKGFRPIRLQVCESGMYACVACSDPLLKTGQFFMLYLNQKKLQSKLIKTITQPVTSITFQQTYSKLNGQNSVKTTEQIESCSPEFILGFSNGEIHACQFVKKELEQKFIAAARASGVQQFEGTDQNAIRAIYSFNINAQTVMNQSQTSEFIYEQLNITSVQQYLDKNFNLQVTFVVCGIVMAIYLQENISFFNLSLTEETQLQLFEMPNLSPKPEQLPLFQFVQSSFGQFGAQIFWAVQPSLVCHSQLQRVQLNFQKIYESALRSICNQFLGTSINIDNQNMQLARNLNELILQGQMSKKFSLDKIQGVSQLTGTSIENKNDFQPLLGVVTFDYHLLLVFARKIAVVSYINNKVLYWFDNIYGEVFRQKLVLEEFRKRFDNQMKIINVKYVYQYQSFDNFGYEQIQQKKFDFPLPCSLNDQFKQILMMNFGNETTNIGLIQTENENEHIWKLYLEQNQFETALRFTRNRQNVNEIKKLYAQELLRTGDEMKAAELLAQTDEDSLIVYNQIAGQKMFWAAAQYIRIKLDMSLKKDTLFKPQEKTKDEVDAMLFEDKETYLSVKKKYNDLMNYRRLLMMMCIEAIVMDICYYQDIIKKFNSFALIDSYRKNLQQHDNLQIIFEELKYEEKFIKSAFTNKLTKFEVEDHLQLSQDELQLLIVDSPEYAPYILPNVLKTSLLNTGMADLFAKYSSNTTSSSSNSPEFSIKFYIQHGKLEKAVELLENMKNEKFMQYATKILIQKPTLVLNQIKKRVRDGMNLNMIIPVLLNLVKQNKNVAEVKEFCNWLVMDIKVLKSYIITFVFQVACEIGQDQVLLYLDSLILDNKLDFLELIQLSRINNFKKLEIECLYRLNKPIDALTKQMKLYSQVDISEIANIDNDLEISLGCDIDETLIKFQQMTQELGQDIKKVMYQQQFKWLINIKVNNVQDDQMRQIRKKILEKIFYTVQMTNYLELSDAIEQIPDDFTLQETKYLTDQLFDFNKDSVRQAEEQLKNTADSLQKYQIEFANQATRVVVIQKEVQNCSYCQLQLNKAGPSNDFDYPLLNQFQIVFQCCHCYHFKCYCELLQNQGGQSVKKTLNRFIAVKDLPNNQKEVEKLIIEIKTKGSKECIKCSEQDIVSCLELL</sequence>
<evidence type="ECO:0000313" key="3">
    <source>
        <dbReference type="Proteomes" id="UP001642409"/>
    </source>
</evidence>
<dbReference type="AlphaFoldDB" id="A0AA86P674"/>
<evidence type="ECO:0000313" key="2">
    <source>
        <dbReference type="EMBL" id="CAL6039355.1"/>
    </source>
</evidence>
<evidence type="ECO:0000313" key="1">
    <source>
        <dbReference type="EMBL" id="CAI9931623.1"/>
    </source>
</evidence>
<evidence type="ECO:0008006" key="4">
    <source>
        <dbReference type="Google" id="ProtNLM"/>
    </source>
</evidence>
<dbReference type="EMBL" id="CATOUU010000495">
    <property type="protein sequence ID" value="CAI9931623.1"/>
    <property type="molecule type" value="Genomic_DNA"/>
</dbReference>
<accession>A0AA86P674</accession>
<reference evidence="2 3" key="2">
    <citation type="submission" date="2024-07" db="EMBL/GenBank/DDBJ databases">
        <authorList>
            <person name="Akdeniz Z."/>
        </authorList>
    </citation>
    <scope>NUCLEOTIDE SEQUENCE [LARGE SCALE GENOMIC DNA]</scope>
</reference>
<dbReference type="EMBL" id="CAXDID020000142">
    <property type="protein sequence ID" value="CAL6039355.1"/>
    <property type="molecule type" value="Genomic_DNA"/>
</dbReference>